<name>A0A6H2A5R8_9ZZZZ</name>
<proteinExistence type="predicted"/>
<evidence type="ECO:0000313" key="1">
    <source>
        <dbReference type="EMBL" id="QJA54780.1"/>
    </source>
</evidence>
<sequence length="64" mass="7328">MIIFREAIPEDFVVGKVVYLEGDDGDLHKKIIDDVLRPHDPWKAFCADDGCRYGLDGCFIKDEK</sequence>
<gene>
    <name evidence="1" type="ORF">TM448A05779_0005</name>
    <name evidence="2" type="ORF">TM448B04813_0002</name>
</gene>
<dbReference type="AlphaFoldDB" id="A0A6H2A5R8"/>
<dbReference type="EMBL" id="MT145104">
    <property type="protein sequence ID" value="QJI03615.1"/>
    <property type="molecule type" value="Genomic_DNA"/>
</dbReference>
<dbReference type="EMBL" id="MT144537">
    <property type="protein sequence ID" value="QJA54780.1"/>
    <property type="molecule type" value="Genomic_DNA"/>
</dbReference>
<evidence type="ECO:0000313" key="2">
    <source>
        <dbReference type="EMBL" id="QJI03615.1"/>
    </source>
</evidence>
<accession>A0A6H2A5R8</accession>
<reference evidence="1" key="1">
    <citation type="submission" date="2020-03" db="EMBL/GenBank/DDBJ databases">
        <title>The deep terrestrial virosphere.</title>
        <authorList>
            <person name="Holmfeldt K."/>
            <person name="Nilsson E."/>
            <person name="Simone D."/>
            <person name="Lopez-Fernandez M."/>
            <person name="Wu X."/>
            <person name="de Brujin I."/>
            <person name="Lundin D."/>
            <person name="Andersson A."/>
            <person name="Bertilsson S."/>
            <person name="Dopson M."/>
        </authorList>
    </citation>
    <scope>NUCLEOTIDE SEQUENCE</scope>
    <source>
        <strain evidence="1">TM448A05779</strain>
        <strain evidence="2">TM448B04813</strain>
    </source>
</reference>
<organism evidence="1">
    <name type="scientific">viral metagenome</name>
    <dbReference type="NCBI Taxonomy" id="1070528"/>
    <lineage>
        <taxon>unclassified sequences</taxon>
        <taxon>metagenomes</taxon>
        <taxon>organismal metagenomes</taxon>
    </lineage>
</organism>
<protein>
    <submittedName>
        <fullName evidence="1">Uncharacterized protein</fullName>
    </submittedName>
</protein>